<comment type="subcellular location">
    <subcellularLocation>
        <location evidence="1">Cell inner membrane</location>
        <topology evidence="1">Multi-pass membrane protein</topology>
    </subcellularLocation>
</comment>
<feature type="transmembrane region" description="Helical" evidence="8">
    <location>
        <begin position="909"/>
        <end position="934"/>
    </location>
</feature>
<keyword evidence="6 8" id="KW-1133">Transmembrane helix</keyword>
<dbReference type="Pfam" id="PF00873">
    <property type="entry name" value="ACR_tran"/>
    <property type="match status" value="1"/>
</dbReference>
<dbReference type="Gene3D" id="3.30.70.1430">
    <property type="entry name" value="Multidrug efflux transporter AcrB pore domain"/>
    <property type="match status" value="2"/>
</dbReference>
<protein>
    <submittedName>
        <fullName evidence="9">Multidrug resistance protein MdtB</fullName>
    </submittedName>
</protein>
<keyword evidence="4" id="KW-0997">Cell inner membrane</keyword>
<evidence type="ECO:0000256" key="8">
    <source>
        <dbReference type="SAM" id="Phobius"/>
    </source>
</evidence>
<feature type="transmembrane region" description="Helical" evidence="8">
    <location>
        <begin position="12"/>
        <end position="32"/>
    </location>
</feature>
<keyword evidence="7 8" id="KW-0472">Membrane</keyword>
<evidence type="ECO:0000256" key="4">
    <source>
        <dbReference type="ARBA" id="ARBA00022519"/>
    </source>
</evidence>
<dbReference type="FunFam" id="3.30.70.1430:FF:000001">
    <property type="entry name" value="Efflux pump membrane transporter"/>
    <property type="match status" value="1"/>
</dbReference>
<evidence type="ECO:0000313" key="9">
    <source>
        <dbReference type="EMBL" id="CAD5110541.1"/>
    </source>
</evidence>
<accession>A0A7U7IBX2</accession>
<dbReference type="SUPFAM" id="SSF82714">
    <property type="entry name" value="Multidrug efflux transporter AcrB TolC docking domain, DN and DC subdomains"/>
    <property type="match status" value="2"/>
</dbReference>
<dbReference type="Gene3D" id="3.30.70.1320">
    <property type="entry name" value="Multidrug efflux transporter AcrB pore domain like"/>
    <property type="match status" value="1"/>
</dbReference>
<feature type="transmembrane region" description="Helical" evidence="8">
    <location>
        <begin position="431"/>
        <end position="451"/>
    </location>
</feature>
<dbReference type="NCBIfam" id="NF007798">
    <property type="entry name" value="PRK10503.1"/>
    <property type="match status" value="1"/>
</dbReference>
<feature type="transmembrane region" description="Helical" evidence="8">
    <location>
        <begin position="987"/>
        <end position="1013"/>
    </location>
</feature>
<name>A0A7U7IBX2_9GAMM</name>
<gene>
    <name evidence="9" type="primary">mdtB</name>
    <name evidence="9" type="ORF">PSEWESI4_04864</name>
</gene>
<dbReference type="InterPro" id="IPR027463">
    <property type="entry name" value="AcrB_DN_DC_subdom"/>
</dbReference>
<dbReference type="InterPro" id="IPR001036">
    <property type="entry name" value="Acrflvin-R"/>
</dbReference>
<evidence type="ECO:0000256" key="3">
    <source>
        <dbReference type="ARBA" id="ARBA00022475"/>
    </source>
</evidence>
<comment type="caution">
    <text evidence="9">The sequence shown here is derived from an EMBL/GenBank/DDBJ whole genome shotgun (WGS) entry which is preliminary data.</text>
</comment>
<sequence>MNISRLFILRPVATTLSMLAILLAGLIAYRLLPVSALPQVDYPTIRVLTLYPGASPEVMGSAVTAPLERQFGQMPGLAQMSSTSSGGASVITLRFSLEMGLDVAEQEVQAAINAASNLLPNDLPAPPVYNKVNPADTPVLTVAITSQTLPLPRLHDLVDTRMAQKLAQISGVGMVSLAGGQRQAVRIRVNPEALAANGLNLSDVRALVNASNVNQPKGNFDGPTRVSMLDANDQLKSPEEYAELILAYNAGGALRLKDVADIELGAENERLAAWANKNQAVLINIQRQPGANVIEVVDRVQALLPAIASTMPSGIDVTVLSDRTQTIRASVRDVQHEMFLAVALVVMVTFLFLRKLSATIIPSVAVPLSLVGTFAVMYLAGFSINNLTLMALTIATGFVVDDAIVMLENIARHLEEGETPLNAALKGARQIGFTLISLTFSLIAVLIPLLFMADVVGRLFREFAITLAVAILISLVVSLTLTPMMCARLLKAEKPEEEGRFYRAAGGFIDGMIERYGVWLQWVLRHQPLTLLVAIGTLGLTVLLYLAVPKGFFPVQDTGLIQGISEAPQSASFRAMSERQQALAAIILEDPAVESLSSYIGVDGDNVTLNSGRLLINLKPHAERDLTASEVIQRLQPQVDRLSGIRLYMQPVQDLTIEDRVSRTQFQFSLESPDADLLSEWTHKLVDALRQQPELRDVASDLQDKGLQVYLNIDRDLAGRLGVSVSSITDALYDAFGQRQISTIFTQASQYRVVLQSASGESIGPQALGQIHVQTSGGTQVPLSSLARIEERNAELVINHIGQFPAVNLSFNLAPGVSLGEAVEVIERTQQEIGMPAGVQSRFQGAAEAFRASLASTLLLILAAVVTMYIVLGVLYESYIHPITILSTLPSAGVGALLALLLTGNDLGLIAIIGIILLIGIVKKNAIMMIDFALEAERQQGMSPRDAIYQAALLRFRPILMTTLAALFGAIPLMLASGSGAELRQPLGLVMVGGLLVSQVLTLFTTPVIYLYFDRLARRFKRREEGGEVVV</sequence>
<evidence type="ECO:0000256" key="7">
    <source>
        <dbReference type="ARBA" id="ARBA00023136"/>
    </source>
</evidence>
<keyword evidence="2" id="KW-0813">Transport</keyword>
<feature type="transmembrane region" description="Helical" evidence="8">
    <location>
        <begin position="360"/>
        <end position="381"/>
    </location>
</feature>
<evidence type="ECO:0000256" key="1">
    <source>
        <dbReference type="ARBA" id="ARBA00004429"/>
    </source>
</evidence>
<reference evidence="9 10" key="1">
    <citation type="submission" date="2020-08" db="EMBL/GenBank/DDBJ databases">
        <authorList>
            <person name="Criscuolo A."/>
        </authorList>
    </citation>
    <scope>NUCLEOTIDE SEQUENCE [LARGE SCALE GENOMIC DNA]</scope>
    <source>
        <strain evidence="9">CIP111764</strain>
    </source>
</reference>
<dbReference type="AlphaFoldDB" id="A0A7U7IBX2"/>
<dbReference type="Gene3D" id="1.20.1640.10">
    <property type="entry name" value="Multidrug efflux transporter AcrB transmembrane domain"/>
    <property type="match status" value="2"/>
</dbReference>
<dbReference type="PANTHER" id="PTHR32063">
    <property type="match status" value="1"/>
</dbReference>
<dbReference type="Proteomes" id="UP000583387">
    <property type="component" value="Unassembled WGS sequence"/>
</dbReference>
<organism evidence="9 10">
    <name type="scientific">Zestomonas carbonaria</name>
    <dbReference type="NCBI Taxonomy" id="2762745"/>
    <lineage>
        <taxon>Bacteria</taxon>
        <taxon>Pseudomonadati</taxon>
        <taxon>Pseudomonadota</taxon>
        <taxon>Gammaproteobacteria</taxon>
        <taxon>Pseudomonadales</taxon>
        <taxon>Pseudomonadaceae</taxon>
        <taxon>Zestomonas</taxon>
    </lineage>
</organism>
<evidence type="ECO:0000256" key="2">
    <source>
        <dbReference type="ARBA" id="ARBA00022448"/>
    </source>
</evidence>
<feature type="transmembrane region" description="Helical" evidence="8">
    <location>
        <begin position="334"/>
        <end position="353"/>
    </location>
</feature>
<dbReference type="NCBIfam" id="NF033617">
    <property type="entry name" value="RND_permease_2"/>
    <property type="match status" value="1"/>
</dbReference>
<dbReference type="SUPFAM" id="SSF82693">
    <property type="entry name" value="Multidrug efflux transporter AcrB pore domain, PN1, PN2, PC1 and PC2 subdomains"/>
    <property type="match status" value="4"/>
</dbReference>
<feature type="transmembrane region" description="Helical" evidence="8">
    <location>
        <begin position="954"/>
        <end position="975"/>
    </location>
</feature>
<proteinExistence type="predicted"/>
<evidence type="ECO:0000313" key="10">
    <source>
        <dbReference type="Proteomes" id="UP000583387"/>
    </source>
</evidence>
<dbReference type="FunFam" id="1.20.1640.10:FF:000001">
    <property type="entry name" value="Efflux pump membrane transporter"/>
    <property type="match status" value="1"/>
</dbReference>
<dbReference type="GO" id="GO:0005886">
    <property type="term" value="C:plasma membrane"/>
    <property type="evidence" value="ECO:0007669"/>
    <property type="project" value="UniProtKB-SubCell"/>
</dbReference>
<dbReference type="PANTHER" id="PTHR32063:SF21">
    <property type="entry name" value="MULTIDRUG RESISTANCE PROTEIN MDTB"/>
    <property type="match status" value="1"/>
</dbReference>
<evidence type="ECO:0000256" key="5">
    <source>
        <dbReference type="ARBA" id="ARBA00022692"/>
    </source>
</evidence>
<feature type="transmembrane region" description="Helical" evidence="8">
    <location>
        <begin position="529"/>
        <end position="548"/>
    </location>
</feature>
<dbReference type="GO" id="GO:0042910">
    <property type="term" value="F:xenobiotic transmembrane transporter activity"/>
    <property type="evidence" value="ECO:0007669"/>
    <property type="project" value="TreeGrafter"/>
</dbReference>
<evidence type="ECO:0000256" key="6">
    <source>
        <dbReference type="ARBA" id="ARBA00022989"/>
    </source>
</evidence>
<keyword evidence="3" id="KW-1003">Cell membrane</keyword>
<keyword evidence="10" id="KW-1185">Reference proteome</keyword>
<dbReference type="Gene3D" id="3.30.2090.10">
    <property type="entry name" value="Multidrug efflux transporter AcrB TolC docking domain, DN and DC subdomains"/>
    <property type="match status" value="2"/>
</dbReference>
<feature type="transmembrane region" description="Helical" evidence="8">
    <location>
        <begin position="854"/>
        <end position="876"/>
    </location>
</feature>
<feature type="transmembrane region" description="Helical" evidence="8">
    <location>
        <begin position="463"/>
        <end position="481"/>
    </location>
</feature>
<dbReference type="PRINTS" id="PR00702">
    <property type="entry name" value="ACRIFLAVINRP"/>
</dbReference>
<dbReference type="Gene3D" id="3.30.70.1440">
    <property type="entry name" value="Multidrug efflux transporter AcrB pore domain"/>
    <property type="match status" value="1"/>
</dbReference>
<keyword evidence="5 8" id="KW-0812">Transmembrane</keyword>
<dbReference type="RefSeq" id="WP_187673851.1">
    <property type="nucleotide sequence ID" value="NZ_CAJFCI010000095.1"/>
</dbReference>
<dbReference type="EMBL" id="CAJFCI010000095">
    <property type="protein sequence ID" value="CAD5110541.1"/>
    <property type="molecule type" value="Genomic_DNA"/>
</dbReference>
<dbReference type="SUPFAM" id="SSF82866">
    <property type="entry name" value="Multidrug efflux transporter AcrB transmembrane domain"/>
    <property type="match status" value="2"/>
</dbReference>